<protein>
    <submittedName>
        <fullName evidence="1">Uncharacterized protein</fullName>
    </submittedName>
</protein>
<name>A0ABS5MS14_9PSED</name>
<keyword evidence="2" id="KW-1185">Reference proteome</keyword>
<sequence>MNISKMRRQLDQINCDIFESYLKGAGWVDDGDIEGLASIWHRPEKENYIFEVVLPRVKSVKGYLQRLYEALKSLAAFEERDIAAVIESVQNFYSDMVKVRVVHLDVEGGSIPLDDGVLLVEKARDLLAATTMSAFKKQKYFSGNRSQEVQAYLDKLRLGQTEVGSFIVNVLAPISNEVVVQEDSERISLGRAVTMNLARSLSAVQRSMESFKESEDFIHFEEAVSKGVSANLCDALIGLSGTEHTRDLTISIQPGGGEAEWQNIPLVHSFDAVMIPYLKSASNFYKGNYIIKNYQAYGVVTGMKHLQSEDFGVISVKSLVNGVERIISIQLDMSEYWEALVAHAQGRMVSCMGDLNVNPRSAQLLEPTKFSVSGAGGLFDD</sequence>
<evidence type="ECO:0000313" key="2">
    <source>
        <dbReference type="Proteomes" id="UP000676035"/>
    </source>
</evidence>
<comment type="caution">
    <text evidence="1">The sequence shown here is derived from an EMBL/GenBank/DDBJ whole genome shotgun (WGS) entry which is preliminary data.</text>
</comment>
<dbReference type="Proteomes" id="UP000676035">
    <property type="component" value="Unassembled WGS sequence"/>
</dbReference>
<dbReference type="RefSeq" id="WP_212543842.1">
    <property type="nucleotide sequence ID" value="NZ_JAGYHF010000001.1"/>
</dbReference>
<gene>
    <name evidence="1" type="ORF">KFS80_02155</name>
</gene>
<organism evidence="1 2">
    <name type="scientific">Pseudomonas rustica</name>
    <dbReference type="NCBI Taxonomy" id="2827099"/>
    <lineage>
        <taxon>Bacteria</taxon>
        <taxon>Pseudomonadati</taxon>
        <taxon>Pseudomonadota</taxon>
        <taxon>Gammaproteobacteria</taxon>
        <taxon>Pseudomonadales</taxon>
        <taxon>Pseudomonadaceae</taxon>
        <taxon>Pseudomonas</taxon>
    </lineage>
</organism>
<proteinExistence type="predicted"/>
<accession>A0ABS5MS14</accession>
<reference evidence="1 2" key="1">
    <citation type="submission" date="2021-04" db="EMBL/GenBank/DDBJ databases">
        <title>Pseudomonas rustica sp. nov. isolated from raw milk.</title>
        <authorList>
            <person name="Fiedler G."/>
            <person name="Gieschler S."/>
            <person name="Kabisch J."/>
            <person name="Grimmler C."/>
            <person name="Brinks E."/>
            <person name="Wagner N."/>
            <person name="Hetzer B."/>
            <person name="Franz C.M.A.P."/>
            <person name="Boehnlein C."/>
        </authorList>
    </citation>
    <scope>NUCLEOTIDE SEQUENCE [LARGE SCALE GENOMIC DNA]</scope>
    <source>
        <strain evidence="1 2">MBT-4</strain>
    </source>
</reference>
<dbReference type="EMBL" id="JAGYHF010000001">
    <property type="protein sequence ID" value="MBS4077085.1"/>
    <property type="molecule type" value="Genomic_DNA"/>
</dbReference>
<evidence type="ECO:0000313" key="1">
    <source>
        <dbReference type="EMBL" id="MBS4077085.1"/>
    </source>
</evidence>